<evidence type="ECO:0000313" key="3">
    <source>
        <dbReference type="Proteomes" id="UP000178448"/>
    </source>
</evidence>
<reference evidence="2 3" key="1">
    <citation type="journal article" date="2016" name="Nat. Commun.">
        <title>Thousands of microbial genomes shed light on interconnected biogeochemical processes in an aquifer system.</title>
        <authorList>
            <person name="Anantharaman K."/>
            <person name="Brown C.T."/>
            <person name="Hug L.A."/>
            <person name="Sharon I."/>
            <person name="Castelle C.J."/>
            <person name="Probst A.J."/>
            <person name="Thomas B.C."/>
            <person name="Singh A."/>
            <person name="Wilkins M.J."/>
            <person name="Karaoz U."/>
            <person name="Brodie E.L."/>
            <person name="Williams K.H."/>
            <person name="Hubbard S.S."/>
            <person name="Banfield J.F."/>
        </authorList>
    </citation>
    <scope>NUCLEOTIDE SEQUENCE [LARGE SCALE GENOMIC DNA]</scope>
</reference>
<dbReference type="GO" id="GO:0006355">
    <property type="term" value="P:regulation of DNA-templated transcription"/>
    <property type="evidence" value="ECO:0007669"/>
    <property type="project" value="InterPro"/>
</dbReference>
<gene>
    <name evidence="2" type="ORF">A2Z33_00230</name>
</gene>
<dbReference type="EMBL" id="MFJD01000010">
    <property type="protein sequence ID" value="OGG01753.1"/>
    <property type="molecule type" value="Genomic_DNA"/>
</dbReference>
<dbReference type="PROSITE" id="PS50112">
    <property type="entry name" value="PAS"/>
    <property type="match status" value="1"/>
</dbReference>
<feature type="domain" description="PAS" evidence="1">
    <location>
        <begin position="29"/>
        <end position="60"/>
    </location>
</feature>
<dbReference type="InterPro" id="IPR013767">
    <property type="entry name" value="PAS_fold"/>
</dbReference>
<evidence type="ECO:0000313" key="2">
    <source>
        <dbReference type="EMBL" id="OGG01753.1"/>
    </source>
</evidence>
<organism evidence="2 3">
    <name type="scientific">Candidatus Gottesmanbacteria bacterium RBG_16_52_11</name>
    <dbReference type="NCBI Taxonomy" id="1798374"/>
    <lineage>
        <taxon>Bacteria</taxon>
        <taxon>Candidatus Gottesmaniibacteriota</taxon>
    </lineage>
</organism>
<dbReference type="CDD" id="cd00130">
    <property type="entry name" value="PAS"/>
    <property type="match status" value="1"/>
</dbReference>
<protein>
    <recommendedName>
        <fullName evidence="1">PAS domain-containing protein</fullName>
    </recommendedName>
</protein>
<dbReference type="AlphaFoldDB" id="A0A1F5YNY0"/>
<dbReference type="SUPFAM" id="SSF55785">
    <property type="entry name" value="PYP-like sensor domain (PAS domain)"/>
    <property type="match status" value="1"/>
</dbReference>
<accession>A0A1F5YNY0</accession>
<dbReference type="InterPro" id="IPR000014">
    <property type="entry name" value="PAS"/>
</dbReference>
<proteinExistence type="predicted"/>
<dbReference type="STRING" id="1798374.A2Z33_00230"/>
<dbReference type="Pfam" id="PF00989">
    <property type="entry name" value="PAS"/>
    <property type="match status" value="1"/>
</dbReference>
<dbReference type="Proteomes" id="UP000178448">
    <property type="component" value="Unassembled WGS sequence"/>
</dbReference>
<evidence type="ECO:0000259" key="1">
    <source>
        <dbReference type="PROSITE" id="PS50112"/>
    </source>
</evidence>
<dbReference type="SMART" id="SM00091">
    <property type="entry name" value="PAS"/>
    <property type="match status" value="1"/>
</dbReference>
<dbReference type="NCBIfam" id="TIGR00229">
    <property type="entry name" value="sensory_box"/>
    <property type="match status" value="1"/>
</dbReference>
<dbReference type="Gene3D" id="3.30.450.20">
    <property type="entry name" value="PAS domain"/>
    <property type="match status" value="1"/>
</dbReference>
<name>A0A1F5YNY0_9BACT</name>
<sequence length="128" mass="14307">MNTFGPLKQGEPILPDVFKLAVSEAFNQIIITDPDGIIIYANPSILRLTGYPPEEVVGHTPATWGKQMPAEFYRNFWQRIRGKGKPFRGEVTNRRKDGSIYKAILTVTPICDANKLLIGYIGVEEQTG</sequence>
<comment type="caution">
    <text evidence="2">The sequence shown here is derived from an EMBL/GenBank/DDBJ whole genome shotgun (WGS) entry which is preliminary data.</text>
</comment>
<dbReference type="InterPro" id="IPR035965">
    <property type="entry name" value="PAS-like_dom_sf"/>
</dbReference>